<evidence type="ECO:0000259" key="3">
    <source>
        <dbReference type="PROSITE" id="PS50846"/>
    </source>
</evidence>
<proteinExistence type="predicted"/>
<evidence type="ECO:0000256" key="1">
    <source>
        <dbReference type="ARBA" id="ARBA00022723"/>
    </source>
</evidence>
<dbReference type="GO" id="GO:0046872">
    <property type="term" value="F:metal ion binding"/>
    <property type="evidence" value="ECO:0007669"/>
    <property type="project" value="UniProtKB-KW"/>
</dbReference>
<sequence length="281" mass="30218">MAQESSERPGVTEMHVRMDCNGCVNRIKKALHSVEGIYEVQVNFPQQKLTVIGRAAPEKMLRAIKKTRKIATICSHTEPGAPEQAPPAEPAPAAGGDPPAPPADAADQPPAEAPPAEAPAAPPAEQTQEPPAPQEDAAGEAKRPSPEAAGAAAVATNQPEDLPADAKDVGEIHTIHRHYHPHHGVYQDHWPGDYHPHGGYGSGGQLYEAPNYLSVIHSYSRHRPATHVSEYGYLQPPPQSVRYAVVEPYSEVDYYRSGRSSEGNNITSMFSDENPNACTIC</sequence>
<dbReference type="Pfam" id="PF00403">
    <property type="entry name" value="HMA"/>
    <property type="match status" value="1"/>
</dbReference>
<evidence type="ECO:0000313" key="5">
    <source>
        <dbReference type="Proteomes" id="UP000652761"/>
    </source>
</evidence>
<reference evidence="4" key="1">
    <citation type="submission" date="2017-07" db="EMBL/GenBank/DDBJ databases">
        <title>Taro Niue Genome Assembly and Annotation.</title>
        <authorList>
            <person name="Atibalentja N."/>
            <person name="Keating K."/>
            <person name="Fields C.J."/>
        </authorList>
    </citation>
    <scope>NUCLEOTIDE SEQUENCE</scope>
    <source>
        <strain evidence="4">Niue_2</strain>
        <tissue evidence="4">Leaf</tissue>
    </source>
</reference>
<name>A0A843W6Y6_COLES</name>
<dbReference type="InterPro" id="IPR036163">
    <property type="entry name" value="HMA_dom_sf"/>
</dbReference>
<feature type="domain" description="HMA" evidence="3">
    <location>
        <begin position="9"/>
        <end position="72"/>
    </location>
</feature>
<gene>
    <name evidence="4" type="ORF">Taro_035900</name>
</gene>
<evidence type="ECO:0000256" key="2">
    <source>
        <dbReference type="SAM" id="MobiDB-lite"/>
    </source>
</evidence>
<feature type="region of interest" description="Disordered" evidence="2">
    <location>
        <begin position="77"/>
        <end position="164"/>
    </location>
</feature>
<dbReference type="PANTHER" id="PTHR22814:SF320">
    <property type="entry name" value="OS01G0309800 PROTEIN"/>
    <property type="match status" value="1"/>
</dbReference>
<dbReference type="SMR" id="A0A843W6Y6"/>
<comment type="caution">
    <text evidence="4">The sequence shown here is derived from an EMBL/GenBank/DDBJ whole genome shotgun (WGS) entry which is preliminary data.</text>
</comment>
<protein>
    <recommendedName>
        <fullName evidence="3">HMA domain-containing protein</fullName>
    </recommendedName>
</protein>
<dbReference type="AlphaFoldDB" id="A0A843W6Y6"/>
<dbReference type="InterPro" id="IPR006121">
    <property type="entry name" value="HMA_dom"/>
</dbReference>
<keyword evidence="1" id="KW-0479">Metal-binding</keyword>
<dbReference type="PROSITE" id="PS50846">
    <property type="entry name" value="HMA_2"/>
    <property type="match status" value="1"/>
</dbReference>
<organism evidence="4 5">
    <name type="scientific">Colocasia esculenta</name>
    <name type="common">Wild taro</name>
    <name type="synonym">Arum esculentum</name>
    <dbReference type="NCBI Taxonomy" id="4460"/>
    <lineage>
        <taxon>Eukaryota</taxon>
        <taxon>Viridiplantae</taxon>
        <taxon>Streptophyta</taxon>
        <taxon>Embryophyta</taxon>
        <taxon>Tracheophyta</taxon>
        <taxon>Spermatophyta</taxon>
        <taxon>Magnoliopsida</taxon>
        <taxon>Liliopsida</taxon>
        <taxon>Araceae</taxon>
        <taxon>Aroideae</taxon>
        <taxon>Colocasieae</taxon>
        <taxon>Colocasia</taxon>
    </lineage>
</organism>
<evidence type="ECO:0000313" key="4">
    <source>
        <dbReference type="EMBL" id="MQM03117.1"/>
    </source>
</evidence>
<dbReference type="Proteomes" id="UP000652761">
    <property type="component" value="Unassembled WGS sequence"/>
</dbReference>
<feature type="compositionally biased region" description="Pro residues" evidence="2">
    <location>
        <begin position="111"/>
        <end position="122"/>
    </location>
</feature>
<dbReference type="OrthoDB" id="1919822at2759"/>
<dbReference type="PANTHER" id="PTHR22814">
    <property type="entry name" value="COPPER TRANSPORT PROTEIN ATOX1-RELATED"/>
    <property type="match status" value="1"/>
</dbReference>
<keyword evidence="5" id="KW-1185">Reference proteome</keyword>
<feature type="compositionally biased region" description="Low complexity" evidence="2">
    <location>
        <begin position="91"/>
        <end position="110"/>
    </location>
</feature>
<dbReference type="SUPFAM" id="SSF55008">
    <property type="entry name" value="HMA, heavy metal-associated domain"/>
    <property type="match status" value="1"/>
</dbReference>
<accession>A0A843W6Y6</accession>
<dbReference type="Gene3D" id="3.30.70.100">
    <property type="match status" value="1"/>
</dbReference>
<dbReference type="CDD" id="cd00371">
    <property type="entry name" value="HMA"/>
    <property type="match status" value="1"/>
</dbReference>
<dbReference type="EMBL" id="NMUH01002978">
    <property type="protein sequence ID" value="MQM03117.1"/>
    <property type="molecule type" value="Genomic_DNA"/>
</dbReference>